<feature type="region of interest" description="Disordered" evidence="2">
    <location>
        <begin position="911"/>
        <end position="961"/>
    </location>
</feature>
<dbReference type="RefSeq" id="XP_035323191.1">
    <property type="nucleotide sequence ID" value="XM_035467179.1"/>
</dbReference>
<feature type="region of interest" description="Disordered" evidence="2">
    <location>
        <begin position="816"/>
        <end position="854"/>
    </location>
</feature>
<evidence type="ECO:0000256" key="1">
    <source>
        <dbReference type="ARBA" id="ARBA00010216"/>
    </source>
</evidence>
<dbReference type="Pfam" id="PF21072">
    <property type="entry name" value="EFR3"/>
    <property type="match status" value="1"/>
</dbReference>
<dbReference type="GO" id="GO:0005886">
    <property type="term" value="C:plasma membrane"/>
    <property type="evidence" value="ECO:0007669"/>
    <property type="project" value="TreeGrafter"/>
</dbReference>
<dbReference type="OrthoDB" id="19232at2759"/>
<feature type="compositionally biased region" description="Polar residues" evidence="2">
    <location>
        <begin position="939"/>
        <end position="960"/>
    </location>
</feature>
<dbReference type="GeneID" id="55971433"/>
<evidence type="ECO:0000313" key="3">
    <source>
        <dbReference type="EMBL" id="KAF4124539.1"/>
    </source>
</evidence>
<dbReference type="PANTHER" id="PTHR47766">
    <property type="entry name" value="PROTEIN EFR3"/>
    <property type="match status" value="1"/>
</dbReference>
<organism evidence="3 4">
    <name type="scientific">Geosmithia morbida</name>
    <dbReference type="NCBI Taxonomy" id="1094350"/>
    <lineage>
        <taxon>Eukaryota</taxon>
        <taxon>Fungi</taxon>
        <taxon>Dikarya</taxon>
        <taxon>Ascomycota</taxon>
        <taxon>Pezizomycotina</taxon>
        <taxon>Sordariomycetes</taxon>
        <taxon>Hypocreomycetidae</taxon>
        <taxon>Hypocreales</taxon>
        <taxon>Bionectriaceae</taxon>
        <taxon>Geosmithia</taxon>
    </lineage>
</organism>
<feature type="region of interest" description="Disordered" evidence="2">
    <location>
        <begin position="236"/>
        <end position="265"/>
    </location>
</feature>
<dbReference type="EMBL" id="JAANYQ010000004">
    <property type="protein sequence ID" value="KAF4124539.1"/>
    <property type="molecule type" value="Genomic_DNA"/>
</dbReference>
<evidence type="ECO:0000256" key="2">
    <source>
        <dbReference type="SAM" id="MobiDB-lite"/>
    </source>
</evidence>
<dbReference type="AlphaFoldDB" id="A0A9P4YZB8"/>
<dbReference type="InterPro" id="IPR049150">
    <property type="entry name" value="EFR3_HEAT-like_rpt"/>
</dbReference>
<feature type="region of interest" description="Disordered" evidence="2">
    <location>
        <begin position="424"/>
        <end position="443"/>
    </location>
</feature>
<gene>
    <name evidence="3" type="ORF">GMORB2_5205</name>
</gene>
<feature type="compositionally biased region" description="Basic and acidic residues" evidence="2">
    <location>
        <begin position="236"/>
        <end position="245"/>
    </location>
</feature>
<accession>A0A9P4YZB8</accession>
<feature type="compositionally biased region" description="Low complexity" evidence="2">
    <location>
        <begin position="817"/>
        <end position="829"/>
    </location>
</feature>
<feature type="region of interest" description="Disordered" evidence="2">
    <location>
        <begin position="487"/>
        <end position="522"/>
    </location>
</feature>
<feature type="compositionally biased region" description="Polar residues" evidence="2">
    <location>
        <begin position="1055"/>
        <end position="1070"/>
    </location>
</feature>
<feature type="compositionally biased region" description="Low complexity" evidence="2">
    <location>
        <begin position="1039"/>
        <end position="1050"/>
    </location>
</feature>
<reference evidence="3" key="1">
    <citation type="submission" date="2020-03" db="EMBL/GenBank/DDBJ databases">
        <title>Site-based positive gene gene selection in Geosmithia morbida across the United States reveals a broad range of putative effectors and factors for local host and environmental adapation.</title>
        <authorList>
            <person name="Onufrak A."/>
            <person name="Murdoch R.W."/>
            <person name="Gazis R."/>
            <person name="Huff M."/>
            <person name="Staton M."/>
            <person name="Klingeman W."/>
            <person name="Hadziabdic D."/>
        </authorList>
    </citation>
    <scope>NUCLEOTIDE SEQUENCE</scope>
    <source>
        <strain evidence="3">1262</strain>
    </source>
</reference>
<name>A0A9P4YZB8_9HYPO</name>
<feature type="region of interest" description="Disordered" evidence="2">
    <location>
        <begin position="988"/>
        <end position="1153"/>
    </location>
</feature>
<keyword evidence="4" id="KW-1185">Reference proteome</keyword>
<comment type="similarity">
    <text evidence="1">Belongs to the EFR3 family.</text>
</comment>
<dbReference type="GO" id="GO:0072659">
    <property type="term" value="P:protein localization to plasma membrane"/>
    <property type="evidence" value="ECO:0007669"/>
    <property type="project" value="InterPro"/>
</dbReference>
<proteinExistence type="inferred from homology"/>
<evidence type="ECO:0000313" key="4">
    <source>
        <dbReference type="Proteomes" id="UP000749293"/>
    </source>
</evidence>
<protein>
    <submittedName>
        <fullName evidence="3">Protein EFR3</fullName>
    </submittedName>
</protein>
<dbReference type="PANTHER" id="PTHR47766:SF1">
    <property type="entry name" value="PROTEIN EFR3"/>
    <property type="match status" value="1"/>
</dbReference>
<sequence>MNAIQQKCRPKHQVLVLKCYPRASKTAVDVKPNSSELSYLLFYATSRRSKIVKVGAFLEKKTASDVWRMRIGNVQVTLGILAALLEKSHKDATLIAPCVLKILDLILHSKDITMIESSLLTFEAFCRHHDSSPLFGEREYSRQYEAIVRSYAALASTSANPPTTGAPVSRPMHVRWRSVGLKAIRSVASSEALATVTGRQIDVIIPAIVENIWNENIDDAGRQHWIESVLHHMESDDKADLEKQQSRRRQSAATAGTVDEGDESRLADLSSTANDLDKHAEEEIGVLAAHCLKNIFEVPNRSQIQGATASLLKFVLEKVHMGKSVLDLGEPGTHDSGWAITLLNTVAKWAPVQDRFVILVVALETLIRCPVSDEGMGKQMVLVAMVGALLRSKVNLIGLSVMDILLGLVRQLKKVLFPAANSQPTGAAAMSEKRPGSDDSLPPLSPASLEFLRRLEQCLGDLATHVYYADQITDMIEAIIARITPSHSSSMTSTPLGGQGEKAEANDDSTPAPGTSAQNLGGEKRTSIDAYFSHTRGRACGLRVIKAILLVANPETKISGNLKISRNRVPLEVWEGTQWLLRDPEGAVRKAYVDAISTWLDRETTPGDMKAKDDGSSRSRATGGGAEHAGGRRVVSATSNRDRIVRNARTSQFLPLLHISVYDNALQFVDYEADIALLHALLARLVLRLGVNAARYGIPMMYQLQEDIQEVEEPANKVRIAAMCHGYFWVLSEKFDFESSVVGRAILNEVSRRRSKGFWVEGIEVPPPPVQTLSLPGQTTASSQTWDLETLEREELLPFDDRISLVECIATHYSEMSLSPPGSPSLAPSRTASGPTLGASMGGDHGQSHQQDLPTSYREDMLTEWSRDETAATLASAAKAESLNGSRSITAGTNRNRLTISTAAGVNGNGQGLMVPYGSPRNFRPTSARVPGERDRFASPSSRGQGKSSIRSGITPSDSGVTGAAIASVDQLKMILSGSLSTQSLAMNAGASDDSDDSVVSYDYSPSEASFNPPRRPHTMDQQPQPYVPTDGDADPVSPTTTTTTTAGAPGPTPQRSASMSRQGPLSSNPPHRRTPTWDNDNDELGNGGAPPPVPVLPSGVAGADTSAAHDFAHAAPSGKVPQRRVSSRGRSSVSSRHGGDAPSILMGTEQSGHVRSMDLQDLLRGLDSHSGEGSLGNVTKPPY</sequence>
<feature type="compositionally biased region" description="Polar residues" evidence="2">
    <location>
        <begin position="508"/>
        <end position="519"/>
    </location>
</feature>
<dbReference type="Proteomes" id="UP000749293">
    <property type="component" value="Unassembled WGS sequence"/>
</dbReference>
<comment type="caution">
    <text evidence="3">The sequence shown here is derived from an EMBL/GenBank/DDBJ whole genome shotgun (WGS) entry which is preliminary data.</text>
</comment>
<feature type="compositionally biased region" description="Basic and acidic residues" evidence="2">
    <location>
        <begin position="604"/>
        <end position="617"/>
    </location>
</feature>
<feature type="region of interest" description="Disordered" evidence="2">
    <location>
        <begin position="604"/>
        <end position="635"/>
    </location>
</feature>
<dbReference type="InterPro" id="IPR039786">
    <property type="entry name" value="EFR3"/>
</dbReference>